<gene>
    <name evidence="7" type="ORF">FISHEDRAFT_28133</name>
</gene>
<dbReference type="SUPFAM" id="SSF52821">
    <property type="entry name" value="Rhodanese/Cell cycle control phosphatase"/>
    <property type="match status" value="1"/>
</dbReference>
<evidence type="ECO:0000313" key="8">
    <source>
        <dbReference type="Proteomes" id="UP000054144"/>
    </source>
</evidence>
<dbReference type="Gene3D" id="3.90.190.10">
    <property type="entry name" value="Protein tyrosine phosphatase superfamily"/>
    <property type="match status" value="1"/>
</dbReference>
<name>A0A0D7A391_9AGAR</name>
<dbReference type="PANTHER" id="PTHR19134:SF561">
    <property type="entry name" value="PROTEIN TYROSINE PHOSPHATASE 36E, ISOFORM A"/>
    <property type="match status" value="1"/>
</dbReference>
<protein>
    <recommendedName>
        <fullName evidence="2">protein-tyrosine-phosphatase</fullName>
        <ecNumber evidence="2">3.1.3.48</ecNumber>
    </recommendedName>
</protein>
<dbReference type="AlphaFoldDB" id="A0A0D7A391"/>
<dbReference type="SMART" id="SM00194">
    <property type="entry name" value="PTPc"/>
    <property type="match status" value="1"/>
</dbReference>
<evidence type="ECO:0000259" key="4">
    <source>
        <dbReference type="PROSITE" id="PS50055"/>
    </source>
</evidence>
<evidence type="ECO:0000313" key="7">
    <source>
        <dbReference type="EMBL" id="KIY45293.1"/>
    </source>
</evidence>
<evidence type="ECO:0000256" key="3">
    <source>
        <dbReference type="SAM" id="MobiDB-lite"/>
    </source>
</evidence>
<sequence>LVVDIRAHNAYNGGRVPDAISLCVPSTLLKRPNYSLKKLSEMLPSSVARARFSAWSSVARILVYDADAVNLGPSGNVSGLLNKFKCGGFSGELAWLKGGYQAVWRERRSLLDLNPPLDEDDDESDNAGKPPNAALRTKRLPMNAFSLVSTTAMKSSPSVPGQPTPQPHHQAACNPFFDTIRQNEELSQGITERIPLCVPHRVRRRIHDLPFRWLRDITVSTQDVDEGTEALAKQFYRIEFAEQQRLMSIMEHHVQESTLHPPPVEQYPTPVIKFPYSITAGFEKGEKNRYRHIWPFEHALCDTACYDDYVNASYVQPLGTRKRYIATQGPLPTTFVDFWTLCWEQNVHVIVMLTREVEGSQIKCGAYWAASTATSMTGLVHASASVDSADVVVEDDPPPRSRIIRRVFRLSHTAYSGAPPRKIVQLQFLDWPDMNVPEDPRCVLDLVREVDGFTGIALHAMTVSPILLHCSAGVGRTGGFIAVDAVLDAIRREVRNTARSGVGFKSPRALHSDLSPKVLSEFQDPILEVIQDMREQRMSLCQSLRQYVFVHAAVIEGAL</sequence>
<dbReference type="InterPro" id="IPR029021">
    <property type="entry name" value="Prot-tyrosine_phosphatase-like"/>
</dbReference>
<evidence type="ECO:0000256" key="2">
    <source>
        <dbReference type="ARBA" id="ARBA00013064"/>
    </source>
</evidence>
<dbReference type="InterPro" id="IPR003595">
    <property type="entry name" value="Tyr_Pase_cat"/>
</dbReference>
<organism evidence="7 8">
    <name type="scientific">Fistulina hepatica ATCC 64428</name>
    <dbReference type="NCBI Taxonomy" id="1128425"/>
    <lineage>
        <taxon>Eukaryota</taxon>
        <taxon>Fungi</taxon>
        <taxon>Dikarya</taxon>
        <taxon>Basidiomycota</taxon>
        <taxon>Agaricomycotina</taxon>
        <taxon>Agaricomycetes</taxon>
        <taxon>Agaricomycetidae</taxon>
        <taxon>Agaricales</taxon>
        <taxon>Fistulinaceae</taxon>
        <taxon>Fistulina</taxon>
    </lineage>
</organism>
<dbReference type="CDD" id="cd18533">
    <property type="entry name" value="PTP_fungal"/>
    <property type="match status" value="1"/>
</dbReference>
<dbReference type="PRINTS" id="PR00700">
    <property type="entry name" value="PRTYPHPHTASE"/>
</dbReference>
<dbReference type="InterPro" id="IPR036873">
    <property type="entry name" value="Rhodanese-like_dom_sf"/>
</dbReference>
<dbReference type="SMART" id="SM00404">
    <property type="entry name" value="PTPc_motif"/>
    <property type="match status" value="1"/>
</dbReference>
<feature type="non-terminal residue" evidence="7">
    <location>
        <position position="1"/>
    </location>
</feature>
<dbReference type="GO" id="GO:0004725">
    <property type="term" value="F:protein tyrosine phosphatase activity"/>
    <property type="evidence" value="ECO:0007669"/>
    <property type="project" value="UniProtKB-EC"/>
</dbReference>
<proteinExistence type="inferred from homology"/>
<comment type="similarity">
    <text evidence="1">Belongs to the protein-tyrosine phosphatase family. Non-receptor class subfamily.</text>
</comment>
<evidence type="ECO:0000256" key="1">
    <source>
        <dbReference type="ARBA" id="ARBA00009649"/>
    </source>
</evidence>
<dbReference type="PROSITE" id="PS50055">
    <property type="entry name" value="TYR_PHOSPHATASE_PTP"/>
    <property type="match status" value="1"/>
</dbReference>
<dbReference type="InterPro" id="IPR000387">
    <property type="entry name" value="Tyr_Pase_dom"/>
</dbReference>
<dbReference type="OrthoDB" id="6058203at2759"/>
<keyword evidence="8" id="KW-1185">Reference proteome</keyword>
<feature type="region of interest" description="Disordered" evidence="3">
    <location>
        <begin position="115"/>
        <end position="134"/>
    </location>
</feature>
<dbReference type="Pfam" id="PF00102">
    <property type="entry name" value="Y_phosphatase"/>
    <property type="match status" value="1"/>
</dbReference>
<dbReference type="InterPro" id="IPR000242">
    <property type="entry name" value="PTP_cat"/>
</dbReference>
<dbReference type="Proteomes" id="UP000054144">
    <property type="component" value="Unassembled WGS sequence"/>
</dbReference>
<feature type="domain" description="Tyrosine-protein phosphatase" evidence="4">
    <location>
        <begin position="286"/>
        <end position="557"/>
    </location>
</feature>
<feature type="non-terminal residue" evidence="7">
    <location>
        <position position="559"/>
    </location>
</feature>
<dbReference type="EMBL" id="KN882059">
    <property type="protein sequence ID" value="KIY45293.1"/>
    <property type="molecule type" value="Genomic_DNA"/>
</dbReference>
<evidence type="ECO:0000259" key="5">
    <source>
        <dbReference type="PROSITE" id="PS50056"/>
    </source>
</evidence>
<dbReference type="PROSITE" id="PS00383">
    <property type="entry name" value="TYR_PHOSPHATASE_1"/>
    <property type="match status" value="1"/>
</dbReference>
<accession>A0A0D7A391</accession>
<dbReference type="EC" id="3.1.3.48" evidence="2"/>
<dbReference type="PROSITE" id="PS50206">
    <property type="entry name" value="RHODANESE_3"/>
    <property type="match status" value="1"/>
</dbReference>
<dbReference type="SUPFAM" id="SSF52799">
    <property type="entry name" value="(Phosphotyrosine protein) phosphatases II"/>
    <property type="match status" value="1"/>
</dbReference>
<dbReference type="InterPro" id="IPR001763">
    <property type="entry name" value="Rhodanese-like_dom"/>
</dbReference>
<reference evidence="7 8" key="1">
    <citation type="journal article" date="2015" name="Fungal Genet. Biol.">
        <title>Evolution of novel wood decay mechanisms in Agaricales revealed by the genome sequences of Fistulina hepatica and Cylindrobasidium torrendii.</title>
        <authorList>
            <person name="Floudas D."/>
            <person name="Held B.W."/>
            <person name="Riley R."/>
            <person name="Nagy L.G."/>
            <person name="Koehler G."/>
            <person name="Ransdell A.S."/>
            <person name="Younus H."/>
            <person name="Chow J."/>
            <person name="Chiniquy J."/>
            <person name="Lipzen A."/>
            <person name="Tritt A."/>
            <person name="Sun H."/>
            <person name="Haridas S."/>
            <person name="LaButti K."/>
            <person name="Ohm R.A."/>
            <person name="Kues U."/>
            <person name="Blanchette R.A."/>
            <person name="Grigoriev I.V."/>
            <person name="Minto R.E."/>
            <person name="Hibbett D.S."/>
        </authorList>
    </citation>
    <scope>NUCLEOTIDE SEQUENCE [LARGE SCALE GENOMIC DNA]</scope>
    <source>
        <strain evidence="7 8">ATCC 64428</strain>
    </source>
</reference>
<dbReference type="Gene3D" id="3.40.250.10">
    <property type="entry name" value="Rhodanese-like domain"/>
    <property type="match status" value="1"/>
</dbReference>
<dbReference type="PANTHER" id="PTHR19134">
    <property type="entry name" value="RECEPTOR-TYPE TYROSINE-PROTEIN PHOSPHATASE"/>
    <property type="match status" value="1"/>
</dbReference>
<dbReference type="PROSITE" id="PS50056">
    <property type="entry name" value="TYR_PHOSPHATASE_2"/>
    <property type="match status" value="1"/>
</dbReference>
<dbReference type="InterPro" id="IPR050348">
    <property type="entry name" value="Protein-Tyr_Phosphatase"/>
</dbReference>
<dbReference type="InterPro" id="IPR016130">
    <property type="entry name" value="Tyr_Pase_AS"/>
</dbReference>
<evidence type="ECO:0000259" key="6">
    <source>
        <dbReference type="PROSITE" id="PS50206"/>
    </source>
</evidence>
<feature type="domain" description="Tyrosine specific protein phosphatases" evidence="5">
    <location>
        <begin position="444"/>
        <end position="548"/>
    </location>
</feature>
<feature type="domain" description="Rhodanese" evidence="6">
    <location>
        <begin position="1"/>
        <end position="112"/>
    </location>
</feature>